<evidence type="ECO:0000256" key="10">
    <source>
        <dbReference type="ARBA" id="ARBA00022679"/>
    </source>
</evidence>
<dbReference type="Pfam" id="PF01148">
    <property type="entry name" value="CTP_transf_1"/>
    <property type="match status" value="1"/>
</dbReference>
<comment type="pathway">
    <text evidence="3">Phospholipid metabolism; CDP-diacylglycerol biosynthesis; CDP-diacylglycerol from sn-glycerol 3-phosphate: step 3/3.</text>
</comment>
<dbReference type="PANTHER" id="PTHR46382">
    <property type="entry name" value="PHOSPHATIDATE CYTIDYLYLTRANSFERASE"/>
    <property type="match status" value="1"/>
</dbReference>
<evidence type="ECO:0000256" key="22">
    <source>
        <dbReference type="ARBA" id="ARBA00032743"/>
    </source>
</evidence>
<evidence type="ECO:0000256" key="18">
    <source>
        <dbReference type="ARBA" id="ARBA00029893"/>
    </source>
</evidence>
<evidence type="ECO:0000256" key="21">
    <source>
        <dbReference type="ARBA" id="ARBA00032396"/>
    </source>
</evidence>
<comment type="similarity">
    <text evidence="5">Belongs to the CDS family.</text>
</comment>
<evidence type="ECO:0000256" key="7">
    <source>
        <dbReference type="ARBA" id="ARBA00019373"/>
    </source>
</evidence>
<keyword evidence="16" id="KW-0594">Phospholipid biosynthesis</keyword>
<evidence type="ECO:0000256" key="14">
    <source>
        <dbReference type="ARBA" id="ARBA00023098"/>
    </source>
</evidence>
<comment type="subcellular location">
    <subcellularLocation>
        <location evidence="2">Cell membrane</location>
        <topology evidence="2">Multi-pass membrane protein</topology>
    </subcellularLocation>
</comment>
<evidence type="ECO:0000256" key="11">
    <source>
        <dbReference type="ARBA" id="ARBA00022692"/>
    </source>
</evidence>
<dbReference type="Proteomes" id="UP001230156">
    <property type="component" value="Unassembled WGS sequence"/>
</dbReference>
<evidence type="ECO:0000256" key="16">
    <source>
        <dbReference type="ARBA" id="ARBA00023209"/>
    </source>
</evidence>
<keyword evidence="10 25" id="KW-0808">Transferase</keyword>
<evidence type="ECO:0000256" key="3">
    <source>
        <dbReference type="ARBA" id="ARBA00005119"/>
    </source>
</evidence>
<evidence type="ECO:0000256" key="5">
    <source>
        <dbReference type="ARBA" id="ARBA00010185"/>
    </source>
</evidence>
<keyword evidence="14" id="KW-0443">Lipid metabolism</keyword>
<evidence type="ECO:0000256" key="20">
    <source>
        <dbReference type="ARBA" id="ARBA00032253"/>
    </source>
</evidence>
<evidence type="ECO:0000256" key="19">
    <source>
        <dbReference type="ARBA" id="ARBA00031825"/>
    </source>
</evidence>
<evidence type="ECO:0000256" key="23">
    <source>
        <dbReference type="ARBA" id="ARBA00033406"/>
    </source>
</evidence>
<evidence type="ECO:0000256" key="17">
    <source>
        <dbReference type="ARBA" id="ARBA00023264"/>
    </source>
</evidence>
<dbReference type="RefSeq" id="WP_379955523.1">
    <property type="nucleotide sequence ID" value="NZ_JAUYVI010000003.1"/>
</dbReference>
<feature type="transmembrane region" description="Helical" evidence="24">
    <location>
        <begin position="21"/>
        <end position="54"/>
    </location>
</feature>
<feature type="transmembrane region" description="Helical" evidence="24">
    <location>
        <begin position="210"/>
        <end position="231"/>
    </location>
</feature>
<accession>A0ABU0YK33</accession>
<keyword evidence="11 24" id="KW-0812">Transmembrane</keyword>
<feature type="transmembrane region" description="Helical" evidence="24">
    <location>
        <begin position="137"/>
        <end position="155"/>
    </location>
</feature>
<sequence>MAAQADPSIHWSKKPLTLRLISAAVLIPIVVVAVYAGGIAWTLLVALFSIVMIVEWCKIAARRSGAVSWYALGIVYVFVPCAALIWLRNDLAVGLQQIFWIVALVIAADTGAYIAGRSIGGPKLAPRVSPNKTWAGLGGAVVSAAIVGAITALVMDRPTVWPLAAVSAGLAIIEQAGDLAESAFKRHFGVKDASHIIPGHGGALDRVDGLIAVAAAVAGINLLMGSSVLTWL</sequence>
<keyword evidence="12 25" id="KW-0548">Nucleotidyltransferase</keyword>
<dbReference type="EC" id="2.7.7.41" evidence="6"/>
<evidence type="ECO:0000313" key="25">
    <source>
        <dbReference type="EMBL" id="MDQ7248075.1"/>
    </source>
</evidence>
<evidence type="ECO:0000256" key="1">
    <source>
        <dbReference type="ARBA" id="ARBA00001698"/>
    </source>
</evidence>
<organism evidence="25 26">
    <name type="scientific">Dongia sedimenti</name>
    <dbReference type="NCBI Taxonomy" id="3064282"/>
    <lineage>
        <taxon>Bacteria</taxon>
        <taxon>Pseudomonadati</taxon>
        <taxon>Pseudomonadota</taxon>
        <taxon>Alphaproteobacteria</taxon>
        <taxon>Rhodospirillales</taxon>
        <taxon>Dongiaceae</taxon>
        <taxon>Dongia</taxon>
    </lineage>
</organism>
<protein>
    <recommendedName>
        <fullName evidence="7">Phosphatidate cytidylyltransferase</fullName>
        <ecNumber evidence="6">2.7.7.41</ecNumber>
    </recommendedName>
    <alternativeName>
        <fullName evidence="20">CDP-DAG synthase</fullName>
    </alternativeName>
    <alternativeName>
        <fullName evidence="22">CDP-DG synthase</fullName>
    </alternativeName>
    <alternativeName>
        <fullName evidence="18">CDP-diacylglycerol synthase</fullName>
    </alternativeName>
    <alternativeName>
        <fullName evidence="21">CDP-diglyceride pyrophosphorylase</fullName>
    </alternativeName>
    <alternativeName>
        <fullName evidence="23">CDP-diglyceride synthase</fullName>
    </alternativeName>
    <alternativeName>
        <fullName evidence="19">CTP:phosphatidate cytidylyltransferase</fullName>
    </alternativeName>
</protein>
<keyword evidence="9" id="KW-0444">Lipid biosynthesis</keyword>
<gene>
    <name evidence="25" type="ORF">Q8A70_10380</name>
</gene>
<evidence type="ECO:0000256" key="8">
    <source>
        <dbReference type="ARBA" id="ARBA00022475"/>
    </source>
</evidence>
<dbReference type="GO" id="GO:0004605">
    <property type="term" value="F:phosphatidate cytidylyltransferase activity"/>
    <property type="evidence" value="ECO:0007669"/>
    <property type="project" value="UniProtKB-EC"/>
</dbReference>
<proteinExistence type="inferred from homology"/>
<comment type="pathway">
    <text evidence="4">Lipid metabolism.</text>
</comment>
<comment type="caution">
    <text evidence="25">The sequence shown here is derived from an EMBL/GenBank/DDBJ whole genome shotgun (WGS) entry which is preliminary data.</text>
</comment>
<evidence type="ECO:0000313" key="26">
    <source>
        <dbReference type="Proteomes" id="UP001230156"/>
    </source>
</evidence>
<evidence type="ECO:0000256" key="13">
    <source>
        <dbReference type="ARBA" id="ARBA00022989"/>
    </source>
</evidence>
<evidence type="ECO:0000256" key="6">
    <source>
        <dbReference type="ARBA" id="ARBA00012487"/>
    </source>
</evidence>
<evidence type="ECO:0000256" key="4">
    <source>
        <dbReference type="ARBA" id="ARBA00005189"/>
    </source>
</evidence>
<comment type="catalytic activity">
    <reaction evidence="1">
        <text>a 1,2-diacyl-sn-glycero-3-phosphate + CTP + H(+) = a CDP-1,2-diacyl-sn-glycerol + diphosphate</text>
        <dbReference type="Rhea" id="RHEA:16229"/>
        <dbReference type="ChEBI" id="CHEBI:15378"/>
        <dbReference type="ChEBI" id="CHEBI:33019"/>
        <dbReference type="ChEBI" id="CHEBI:37563"/>
        <dbReference type="ChEBI" id="CHEBI:58332"/>
        <dbReference type="ChEBI" id="CHEBI:58608"/>
        <dbReference type="EC" id="2.7.7.41"/>
    </reaction>
</comment>
<dbReference type="EMBL" id="JAUYVI010000003">
    <property type="protein sequence ID" value="MDQ7248075.1"/>
    <property type="molecule type" value="Genomic_DNA"/>
</dbReference>
<evidence type="ECO:0000256" key="15">
    <source>
        <dbReference type="ARBA" id="ARBA00023136"/>
    </source>
</evidence>
<reference evidence="26" key="1">
    <citation type="submission" date="2023-08" db="EMBL/GenBank/DDBJ databases">
        <title>Rhodospirillaceae gen. nov., a novel taxon isolated from the Yangtze River Yuezi River estuary sludge.</title>
        <authorList>
            <person name="Ruan L."/>
        </authorList>
    </citation>
    <scope>NUCLEOTIDE SEQUENCE [LARGE SCALE GENOMIC DNA]</scope>
    <source>
        <strain evidence="26">R-7</strain>
    </source>
</reference>
<keyword evidence="17" id="KW-1208">Phospholipid metabolism</keyword>
<feature type="transmembrane region" description="Helical" evidence="24">
    <location>
        <begin position="98"/>
        <end position="116"/>
    </location>
</feature>
<feature type="transmembrane region" description="Helical" evidence="24">
    <location>
        <begin position="66"/>
        <end position="86"/>
    </location>
</feature>
<evidence type="ECO:0000256" key="24">
    <source>
        <dbReference type="SAM" id="Phobius"/>
    </source>
</evidence>
<keyword evidence="15 24" id="KW-0472">Membrane</keyword>
<evidence type="ECO:0000256" key="9">
    <source>
        <dbReference type="ARBA" id="ARBA00022516"/>
    </source>
</evidence>
<name>A0ABU0YK33_9PROT</name>
<keyword evidence="8" id="KW-1003">Cell membrane</keyword>
<evidence type="ECO:0000256" key="12">
    <source>
        <dbReference type="ARBA" id="ARBA00022695"/>
    </source>
</evidence>
<keyword evidence="26" id="KW-1185">Reference proteome</keyword>
<keyword evidence="13 24" id="KW-1133">Transmembrane helix</keyword>
<evidence type="ECO:0000256" key="2">
    <source>
        <dbReference type="ARBA" id="ARBA00004651"/>
    </source>
</evidence>
<dbReference type="PANTHER" id="PTHR46382:SF1">
    <property type="entry name" value="PHOSPHATIDATE CYTIDYLYLTRANSFERASE"/>
    <property type="match status" value="1"/>
</dbReference>